<dbReference type="Gene3D" id="3.40.710.10">
    <property type="entry name" value="DD-peptidase/beta-lactamase superfamily"/>
    <property type="match status" value="1"/>
</dbReference>
<dbReference type="EMBL" id="JBBMFN010000049">
    <property type="protein sequence ID" value="MEQ2467373.1"/>
    <property type="molecule type" value="Genomic_DNA"/>
</dbReference>
<gene>
    <name evidence="2" type="ORF">WMO63_17085</name>
</gene>
<dbReference type="Proteomes" id="UP001465426">
    <property type="component" value="Unassembled WGS sequence"/>
</dbReference>
<dbReference type="PANTHER" id="PTHR35333:SF3">
    <property type="entry name" value="BETA-LACTAMASE-TYPE TRANSPEPTIDASE FOLD CONTAINING PROTEIN"/>
    <property type="match status" value="1"/>
</dbReference>
<name>A0ABV1F1X2_9BACI</name>
<dbReference type="InterPro" id="IPR012338">
    <property type="entry name" value="Beta-lactam/transpept-like"/>
</dbReference>
<evidence type="ECO:0000259" key="1">
    <source>
        <dbReference type="Pfam" id="PF13354"/>
    </source>
</evidence>
<sequence length="260" mass="29480">MDIERLSKSINKIAQEHRGQGHLGIAIEWKGQFFFLNERDVFPSASLIKLPIMIEGFMQSLSGTLELDELIRVDNIRKAGGAGIVQYISPQSYLSIGDLLTSMIIVSDNMATNYLIERLGLESINSRCQQLGMSNTVLQRKMMDQQARERKLDNYTSPLDIIRCLKAIQNDKNQSAKRILSNQQLLDKLPYYLGENRSIRIANKTGELDKVEHDCAIIEYEDEIIYVAILTDQLPTNQKGKEIIQLIGASIFECISDKKV</sequence>
<keyword evidence="2" id="KW-0378">Hydrolase</keyword>
<organism evidence="2 3">
    <name type="scientific">Niallia hominis</name>
    <dbReference type="NCBI Taxonomy" id="3133173"/>
    <lineage>
        <taxon>Bacteria</taxon>
        <taxon>Bacillati</taxon>
        <taxon>Bacillota</taxon>
        <taxon>Bacilli</taxon>
        <taxon>Bacillales</taxon>
        <taxon>Bacillaceae</taxon>
        <taxon>Niallia</taxon>
    </lineage>
</organism>
<feature type="domain" description="Beta-lactamase class A catalytic" evidence="1">
    <location>
        <begin position="31"/>
        <end position="231"/>
    </location>
</feature>
<dbReference type="InterPro" id="IPR045155">
    <property type="entry name" value="Beta-lactam_cat"/>
</dbReference>
<dbReference type="InterPro" id="IPR000871">
    <property type="entry name" value="Beta-lactam_class-A"/>
</dbReference>
<evidence type="ECO:0000313" key="3">
    <source>
        <dbReference type="Proteomes" id="UP001465426"/>
    </source>
</evidence>
<accession>A0ABV1F1X2</accession>
<dbReference type="SUPFAM" id="SSF56601">
    <property type="entry name" value="beta-lactamase/transpeptidase-like"/>
    <property type="match status" value="1"/>
</dbReference>
<keyword evidence="3" id="KW-1185">Reference proteome</keyword>
<reference evidence="2 3" key="1">
    <citation type="submission" date="2024-03" db="EMBL/GenBank/DDBJ databases">
        <title>Human intestinal bacterial collection.</title>
        <authorList>
            <person name="Pauvert C."/>
            <person name="Hitch T.C.A."/>
            <person name="Clavel T."/>
        </authorList>
    </citation>
    <scope>NUCLEOTIDE SEQUENCE [LARGE SCALE GENOMIC DNA]</scope>
    <source>
        <strain evidence="2 3">CLA-SR-H024</strain>
    </source>
</reference>
<dbReference type="GO" id="GO:0016787">
    <property type="term" value="F:hydrolase activity"/>
    <property type="evidence" value="ECO:0007669"/>
    <property type="project" value="UniProtKB-KW"/>
</dbReference>
<comment type="caution">
    <text evidence="2">The sequence shown here is derived from an EMBL/GenBank/DDBJ whole genome shotgun (WGS) entry which is preliminary data.</text>
</comment>
<dbReference type="PANTHER" id="PTHR35333">
    <property type="entry name" value="BETA-LACTAMASE"/>
    <property type="match status" value="1"/>
</dbReference>
<protein>
    <submittedName>
        <fullName evidence="2">Serine hydrolase</fullName>
    </submittedName>
</protein>
<proteinExistence type="predicted"/>
<dbReference type="Pfam" id="PF13354">
    <property type="entry name" value="Beta-lactamase2"/>
    <property type="match status" value="1"/>
</dbReference>
<dbReference type="RefSeq" id="WP_048718166.1">
    <property type="nucleotide sequence ID" value="NZ_JBBMFN010000049.1"/>
</dbReference>
<evidence type="ECO:0000313" key="2">
    <source>
        <dbReference type="EMBL" id="MEQ2467373.1"/>
    </source>
</evidence>